<reference evidence="2 3" key="1">
    <citation type="journal article" date="2017" name="Genome Announc.">
        <title>Draft Genome Sequence of a Sporulating and Motile Strain of Lachnotalea glycerini Isolated from Water in Quebec City, Canada.</title>
        <authorList>
            <person name="Maheux A.F."/>
            <person name="Boudreau D.K."/>
            <person name="Berube E."/>
            <person name="Boissinot M."/>
            <person name="Raymond F."/>
            <person name="Brodeur S."/>
            <person name="Corbeil J."/>
            <person name="Isabel S."/>
            <person name="Omar R.F."/>
            <person name="Bergeron M.G."/>
        </authorList>
    </citation>
    <scope>NUCLEOTIDE SEQUENCE [LARGE SCALE GENOMIC DNA]</scope>
    <source>
        <strain evidence="2 3">CCRI-19302</strain>
    </source>
</reference>
<dbReference type="InterPro" id="IPR000182">
    <property type="entry name" value="GNAT_dom"/>
</dbReference>
<dbReference type="InterPro" id="IPR016181">
    <property type="entry name" value="Acyl_CoA_acyltransferase"/>
</dbReference>
<evidence type="ECO:0000313" key="3">
    <source>
        <dbReference type="Proteomes" id="UP000216411"/>
    </source>
</evidence>
<dbReference type="InterPro" id="IPR027365">
    <property type="entry name" value="GNAT_acetyltra_YdfB-like"/>
</dbReference>
<dbReference type="SUPFAM" id="SSF55729">
    <property type="entry name" value="Acyl-CoA N-acyltransferases (Nat)"/>
    <property type="match status" value="1"/>
</dbReference>
<name>A0A371JCS7_9FIRM</name>
<evidence type="ECO:0000313" key="2">
    <source>
        <dbReference type="EMBL" id="RDY30533.1"/>
    </source>
</evidence>
<proteinExistence type="predicted"/>
<keyword evidence="2" id="KW-0808">Transferase</keyword>
<sequence>MEVFMYQLANQSNINELLSYFEQDLTNCLYSYIDLKKYGIANKALSIYYYKEENEIRAVATKYYNGLQLFSYHSEFPLHATVALIIKLKPSIISSTTDVIDLLSYELSKEYQVEKGFVTSLIQTNELISKSDVQCADVNDLEEIAKLICSDYGLGGHYDVIQLKNQLSTRMQEKFGRNYIIRQNGQIVCHAATYAEVDNLAVISGVITHPDFRGRGLAREVVTKLCDDLLSERKQPYLFYYTKDSERLYKKIGFTSKSSWGKLAKQE</sequence>
<dbReference type="Pfam" id="PF12746">
    <property type="entry name" value="GNAT_acetyltran"/>
    <property type="match status" value="1"/>
</dbReference>
<dbReference type="CDD" id="cd04301">
    <property type="entry name" value="NAT_SF"/>
    <property type="match status" value="1"/>
</dbReference>
<evidence type="ECO:0000259" key="1">
    <source>
        <dbReference type="PROSITE" id="PS51186"/>
    </source>
</evidence>
<dbReference type="EMBL" id="NOKA02000034">
    <property type="protein sequence ID" value="RDY30533.1"/>
    <property type="molecule type" value="Genomic_DNA"/>
</dbReference>
<dbReference type="Gene3D" id="3.40.630.30">
    <property type="match status" value="1"/>
</dbReference>
<feature type="domain" description="N-acetyltransferase" evidence="1">
    <location>
        <begin position="131"/>
        <end position="267"/>
    </location>
</feature>
<gene>
    <name evidence="2" type="ORF">CG710_014095</name>
</gene>
<dbReference type="AlphaFoldDB" id="A0A371JCS7"/>
<keyword evidence="3" id="KW-1185">Reference proteome</keyword>
<comment type="caution">
    <text evidence="2">The sequence shown here is derived from an EMBL/GenBank/DDBJ whole genome shotgun (WGS) entry which is preliminary data.</text>
</comment>
<organism evidence="2 3">
    <name type="scientific">Lachnotalea glycerini</name>
    <dbReference type="NCBI Taxonomy" id="1763509"/>
    <lineage>
        <taxon>Bacteria</taxon>
        <taxon>Bacillati</taxon>
        <taxon>Bacillota</taxon>
        <taxon>Clostridia</taxon>
        <taxon>Lachnospirales</taxon>
        <taxon>Lachnospiraceae</taxon>
        <taxon>Lachnotalea</taxon>
    </lineage>
</organism>
<protein>
    <submittedName>
        <fullName evidence="2">GNAT family N-acetyltransferase</fullName>
    </submittedName>
</protein>
<dbReference type="GO" id="GO:0016747">
    <property type="term" value="F:acyltransferase activity, transferring groups other than amino-acyl groups"/>
    <property type="evidence" value="ECO:0007669"/>
    <property type="project" value="InterPro"/>
</dbReference>
<dbReference type="OrthoDB" id="248489at2"/>
<accession>A0A371JCS7</accession>
<dbReference type="PROSITE" id="PS51186">
    <property type="entry name" value="GNAT"/>
    <property type="match status" value="1"/>
</dbReference>
<dbReference type="Proteomes" id="UP000216411">
    <property type="component" value="Unassembled WGS sequence"/>
</dbReference>